<evidence type="ECO:0000313" key="1">
    <source>
        <dbReference type="EMBL" id="NJP30932.1"/>
    </source>
</evidence>
<dbReference type="RefSeq" id="WP_167999348.1">
    <property type="nucleotide sequence ID" value="NZ_JAATEO010000002.1"/>
</dbReference>
<dbReference type="Proteomes" id="UP000783871">
    <property type="component" value="Unassembled WGS sequence"/>
</dbReference>
<organism evidence="1 2">
    <name type="scientific">Micromonospora thermarum</name>
    <dbReference type="NCBI Taxonomy" id="2720024"/>
    <lineage>
        <taxon>Bacteria</taxon>
        <taxon>Bacillati</taxon>
        <taxon>Actinomycetota</taxon>
        <taxon>Actinomycetes</taxon>
        <taxon>Micromonosporales</taxon>
        <taxon>Micromonosporaceae</taxon>
        <taxon>Micromonospora</taxon>
    </lineage>
</organism>
<evidence type="ECO:0000313" key="2">
    <source>
        <dbReference type="Proteomes" id="UP000783871"/>
    </source>
</evidence>
<evidence type="ECO:0008006" key="3">
    <source>
        <dbReference type="Google" id="ProtNLM"/>
    </source>
</evidence>
<name>A0ABX0YZL9_9ACTN</name>
<gene>
    <name evidence="1" type="ORF">HCJ94_02735</name>
</gene>
<comment type="caution">
    <text evidence="1">The sequence shown here is derived from an EMBL/GenBank/DDBJ whole genome shotgun (WGS) entry which is preliminary data.</text>
</comment>
<proteinExistence type="predicted"/>
<dbReference type="EMBL" id="JAATEO010000002">
    <property type="protein sequence ID" value="NJP30932.1"/>
    <property type="molecule type" value="Genomic_DNA"/>
</dbReference>
<protein>
    <recommendedName>
        <fullName evidence="3">DUF4177 domain-containing protein</fullName>
    </recommendedName>
</protein>
<keyword evidence="2" id="KW-1185">Reference proteome</keyword>
<reference evidence="1 2" key="1">
    <citation type="submission" date="2020-03" db="EMBL/GenBank/DDBJ databases">
        <title>WGS of actinomycetes isolated from Thailand.</title>
        <authorList>
            <person name="Thawai C."/>
        </authorList>
    </citation>
    <scope>NUCLEOTIDE SEQUENCE [LARGE SCALE GENOMIC DNA]</scope>
    <source>
        <strain evidence="1 2">HSS6-12</strain>
    </source>
</reference>
<sequence>MVGMVAWEYALLVRRYQGQGRQFHVSFIWYAPDGTRRDVTAYGDTAIAHLNRVGREGWELVSAAEDVNNVQGSTEVHRYHLKRPLAEPPSGR</sequence>
<accession>A0ABX0YZL9</accession>